<dbReference type="eggNOG" id="ENOG5033904">
    <property type="taxonomic scope" value="Bacteria"/>
</dbReference>
<dbReference type="STRING" id="589873.EP12_16625"/>
<evidence type="ECO:0000313" key="7">
    <source>
        <dbReference type="Proteomes" id="UP000264779"/>
    </source>
</evidence>
<name>A0A075P2J4_9ALTE</name>
<dbReference type="PATRIC" id="fig|589873.4.peg.3604"/>
<dbReference type="Proteomes" id="UP000263517">
    <property type="component" value="Unassembled WGS sequence"/>
</dbReference>
<reference evidence="6 7" key="2">
    <citation type="journal article" date="2018" name="Nat. Biotechnol.">
        <title>A standardized bacterial taxonomy based on genome phylogeny substantially revises the tree of life.</title>
        <authorList>
            <person name="Parks D.H."/>
            <person name="Chuvochina M."/>
            <person name="Waite D.W."/>
            <person name="Rinke C."/>
            <person name="Skarshewski A."/>
            <person name="Chaumeil P.A."/>
            <person name="Hugenholtz P."/>
        </authorList>
    </citation>
    <scope>NUCLEOTIDE SEQUENCE [LARGE SCALE GENOMIC DNA]</scope>
    <source>
        <strain evidence="4">UBA11621</strain>
        <strain evidence="3">UBA11978</strain>
    </source>
</reference>
<dbReference type="Proteomes" id="UP000264779">
    <property type="component" value="Unassembled WGS sequence"/>
</dbReference>
<reference evidence="2 5" key="1">
    <citation type="submission" date="2014-06" db="EMBL/GenBank/DDBJ databases">
        <title>Genomes of Alteromonas australica, a world apart.</title>
        <authorList>
            <person name="Gonzaga A."/>
            <person name="Lopez-Perez M."/>
            <person name="Rodriguez-Valera F."/>
        </authorList>
    </citation>
    <scope>NUCLEOTIDE SEQUENCE [LARGE SCALE GENOMIC DNA]</scope>
    <source>
        <strain evidence="2 5">H 17</strain>
    </source>
</reference>
<organism evidence="2 5">
    <name type="scientific">Alteromonas australica</name>
    <dbReference type="NCBI Taxonomy" id="589873"/>
    <lineage>
        <taxon>Bacteria</taxon>
        <taxon>Pseudomonadati</taxon>
        <taxon>Pseudomonadota</taxon>
        <taxon>Gammaproteobacteria</taxon>
        <taxon>Alteromonadales</taxon>
        <taxon>Alteromonadaceae</taxon>
        <taxon>Alteromonas/Salinimonas group</taxon>
        <taxon>Alteromonas</taxon>
    </lineage>
</organism>
<evidence type="ECO:0000313" key="4">
    <source>
        <dbReference type="EMBL" id="HBU50371.1"/>
    </source>
</evidence>
<dbReference type="GeneID" id="78256393"/>
<dbReference type="Proteomes" id="UP000056090">
    <property type="component" value="Chromosome"/>
</dbReference>
<dbReference type="EMBL" id="DNAN01000133">
    <property type="protein sequence ID" value="HAW74861.1"/>
    <property type="molecule type" value="Genomic_DNA"/>
</dbReference>
<evidence type="ECO:0000256" key="1">
    <source>
        <dbReference type="SAM" id="MobiDB-lite"/>
    </source>
</evidence>
<dbReference type="SUPFAM" id="SSF58113">
    <property type="entry name" value="Apolipoprotein A-I"/>
    <property type="match status" value="1"/>
</dbReference>
<dbReference type="EMBL" id="CP008849">
    <property type="protein sequence ID" value="AIG00067.1"/>
    <property type="molecule type" value="Genomic_DNA"/>
</dbReference>
<dbReference type="RefSeq" id="WP_044058099.1">
    <property type="nucleotide sequence ID" value="NZ_CAJXAX010000033.1"/>
</dbReference>
<gene>
    <name evidence="3" type="ORF">DCW74_03895</name>
    <name evidence="4" type="ORF">DEB45_03840</name>
    <name evidence="2" type="ORF">EP13_16020</name>
</gene>
<feature type="region of interest" description="Disordered" evidence="1">
    <location>
        <begin position="1"/>
        <end position="21"/>
    </location>
</feature>
<protein>
    <submittedName>
        <fullName evidence="2">Uncharacterized protein</fullName>
    </submittedName>
</protein>
<dbReference type="KEGG" id="aal:EP13_16020"/>
<dbReference type="OrthoDB" id="5898598at2"/>
<evidence type="ECO:0000313" key="2">
    <source>
        <dbReference type="EMBL" id="AIG00067.1"/>
    </source>
</evidence>
<evidence type="ECO:0000313" key="5">
    <source>
        <dbReference type="Proteomes" id="UP000056090"/>
    </source>
</evidence>
<dbReference type="EMBL" id="DONK01000052">
    <property type="protein sequence ID" value="HBU50371.1"/>
    <property type="molecule type" value="Genomic_DNA"/>
</dbReference>
<evidence type="ECO:0000313" key="6">
    <source>
        <dbReference type="Proteomes" id="UP000263517"/>
    </source>
</evidence>
<proteinExistence type="predicted"/>
<evidence type="ECO:0000313" key="3">
    <source>
        <dbReference type="EMBL" id="HAW74861.1"/>
    </source>
</evidence>
<dbReference type="AlphaFoldDB" id="A0A075P2J4"/>
<keyword evidence="5" id="KW-1185">Reference proteome</keyword>
<accession>A0A075P2J4</accession>
<sequence>MANTPAKGAKDTQETTSPTDELSQLREIIFGQTNREIRADLANLEAKVSDNFSKLNNQLDKQFNDMKKLIDSQIAELSSRLDSANDGHANVQSQLQSTTDKLKSELEIAETAAKNDNDALEAHVVKELDALDTLFSQRHKELLERLQQVTSELSETKTDRKTLANLLSTMATNLTSDH</sequence>
<dbReference type="KEGG" id="aaus:EP12_16625"/>